<feature type="chain" id="PRO_5039076069" evidence="1">
    <location>
        <begin position="24"/>
        <end position="180"/>
    </location>
</feature>
<proteinExistence type="predicted"/>
<dbReference type="OrthoDB" id="4761308at2"/>
<evidence type="ECO:0000313" key="2">
    <source>
        <dbReference type="EMBL" id="AVM01610.1"/>
    </source>
</evidence>
<dbReference type="PROSITE" id="PS51257">
    <property type="entry name" value="PROKAR_LIPOPROTEIN"/>
    <property type="match status" value="1"/>
</dbReference>
<name>A0A2S0KIV5_9ACTN</name>
<dbReference type="RefSeq" id="WP_105943314.1">
    <property type="nucleotide sequence ID" value="NZ_CP027433.1"/>
</dbReference>
<evidence type="ECO:0000313" key="3">
    <source>
        <dbReference type="Proteomes" id="UP000239814"/>
    </source>
</evidence>
<accession>A0A2S0KIV5</accession>
<dbReference type="EMBL" id="CP027433">
    <property type="protein sequence ID" value="AVM01610.1"/>
    <property type="molecule type" value="Genomic_DNA"/>
</dbReference>
<reference evidence="2 3" key="1">
    <citation type="submission" date="2018-03" db="EMBL/GenBank/DDBJ databases">
        <title>Characteristics and genome of n-alkane degrading marine bacteria Gordonia iterans isolated from crude oil contaminated in Tae-an, South Korea.</title>
        <authorList>
            <person name="Lee S.-S."/>
            <person name="Kim H."/>
        </authorList>
    </citation>
    <scope>NUCLEOTIDE SEQUENCE [LARGE SCALE GENOMIC DNA]</scope>
    <source>
        <strain evidence="2 3">Co17</strain>
    </source>
</reference>
<dbReference type="AlphaFoldDB" id="A0A2S0KIV5"/>
<organism evidence="2 3">
    <name type="scientific">Gordonia iterans</name>
    <dbReference type="NCBI Taxonomy" id="1004901"/>
    <lineage>
        <taxon>Bacteria</taxon>
        <taxon>Bacillati</taxon>
        <taxon>Actinomycetota</taxon>
        <taxon>Actinomycetes</taxon>
        <taxon>Mycobacteriales</taxon>
        <taxon>Gordoniaceae</taxon>
        <taxon>Gordonia</taxon>
    </lineage>
</organism>
<dbReference type="Proteomes" id="UP000239814">
    <property type="component" value="Chromosome"/>
</dbReference>
<gene>
    <name evidence="2" type="ORF">C6V83_16470</name>
</gene>
<dbReference type="InterPro" id="IPR024520">
    <property type="entry name" value="DUF3558"/>
</dbReference>
<dbReference type="Pfam" id="PF12079">
    <property type="entry name" value="DUF3558"/>
    <property type="match status" value="1"/>
</dbReference>
<keyword evidence="3" id="KW-1185">Reference proteome</keyword>
<protein>
    <submittedName>
        <fullName evidence="2">DUF3558 domain-containing protein</fullName>
    </submittedName>
</protein>
<keyword evidence="1" id="KW-0732">Signal</keyword>
<sequence length="180" mass="19188">MNRTRSRALIVGLLTLVLAVVSGCSDDGAPDPAAQAPTTGDVDTSQFEGLLTECEIVSDRQLAEAVGGTSVLGGYLGAICRWVVTGGVTTDVTLAWYEWGDFNLEKQTAKRQGYETENFQVNSVAAFSSRDPARPEMCGVTAKSPGRGTLTWWTEPHGAPHGEPCEAPTKLMELVINRAS</sequence>
<dbReference type="KEGG" id="git:C6V83_16470"/>
<evidence type="ECO:0000256" key="1">
    <source>
        <dbReference type="SAM" id="SignalP"/>
    </source>
</evidence>
<feature type="signal peptide" evidence="1">
    <location>
        <begin position="1"/>
        <end position="23"/>
    </location>
</feature>